<dbReference type="EMBL" id="PQIB02000009">
    <property type="protein sequence ID" value="RLM98699.1"/>
    <property type="molecule type" value="Genomic_DNA"/>
</dbReference>
<accession>A0A3L6R782</accession>
<dbReference type="InterPro" id="IPR001753">
    <property type="entry name" value="Enoyl-CoA_hydra/iso"/>
</dbReference>
<sequence>MPTVAAVTGHASAAGLLLALCHDYRLMREDRGVLYMSEVDIGLPLPPYVAAVLHAKVTAAYALRDVVLRGTKVRAAEGKEMGVVDEVYPSAAETAAEAFKLAEQLAARKWDSGVYASVRMSM</sequence>
<dbReference type="AlphaFoldDB" id="A0A3L6R782"/>
<keyword evidence="2" id="KW-1185">Reference proteome</keyword>
<dbReference type="PANTHER" id="PTHR11941">
    <property type="entry name" value="ENOYL-COA HYDRATASE-RELATED"/>
    <property type="match status" value="1"/>
</dbReference>
<dbReference type="Gene3D" id="3.90.226.10">
    <property type="entry name" value="2-enoyl-CoA Hydratase, Chain A, domain 1"/>
    <property type="match status" value="1"/>
</dbReference>
<protein>
    <submittedName>
        <fullName evidence="1">Enoyl-CoA delta isomerase 2, peroxisomal-like</fullName>
    </submittedName>
</protein>
<gene>
    <name evidence="1" type="ORF">C2845_PM06G18400</name>
</gene>
<name>A0A3L6R782_PANMI</name>
<dbReference type="GO" id="GO:0005777">
    <property type="term" value="C:peroxisome"/>
    <property type="evidence" value="ECO:0007669"/>
    <property type="project" value="TreeGrafter"/>
</dbReference>
<dbReference type="Proteomes" id="UP000275267">
    <property type="component" value="Unassembled WGS sequence"/>
</dbReference>
<dbReference type="PANTHER" id="PTHR11941:SF75">
    <property type="entry name" value="ENOYL-COA HYDRATASE_ISOMERASE FAMILY PROTEIN"/>
    <property type="match status" value="1"/>
</dbReference>
<organism evidence="1 2">
    <name type="scientific">Panicum miliaceum</name>
    <name type="common">Proso millet</name>
    <name type="synonym">Broomcorn millet</name>
    <dbReference type="NCBI Taxonomy" id="4540"/>
    <lineage>
        <taxon>Eukaryota</taxon>
        <taxon>Viridiplantae</taxon>
        <taxon>Streptophyta</taxon>
        <taxon>Embryophyta</taxon>
        <taxon>Tracheophyta</taxon>
        <taxon>Spermatophyta</taxon>
        <taxon>Magnoliopsida</taxon>
        <taxon>Liliopsida</taxon>
        <taxon>Poales</taxon>
        <taxon>Poaceae</taxon>
        <taxon>PACMAD clade</taxon>
        <taxon>Panicoideae</taxon>
        <taxon>Panicodae</taxon>
        <taxon>Paniceae</taxon>
        <taxon>Panicinae</taxon>
        <taxon>Panicum</taxon>
        <taxon>Panicum sect. Panicum</taxon>
    </lineage>
</organism>
<dbReference type="OrthoDB" id="410701at2759"/>
<proteinExistence type="predicted"/>
<dbReference type="STRING" id="4540.A0A3L6R782"/>
<dbReference type="GO" id="GO:0006635">
    <property type="term" value="P:fatty acid beta-oxidation"/>
    <property type="evidence" value="ECO:0007669"/>
    <property type="project" value="TreeGrafter"/>
</dbReference>
<dbReference type="InterPro" id="IPR029045">
    <property type="entry name" value="ClpP/crotonase-like_dom_sf"/>
</dbReference>
<evidence type="ECO:0000313" key="2">
    <source>
        <dbReference type="Proteomes" id="UP000275267"/>
    </source>
</evidence>
<comment type="caution">
    <text evidence="1">The sequence shown here is derived from an EMBL/GenBank/DDBJ whole genome shotgun (WGS) entry which is preliminary data.</text>
</comment>
<dbReference type="Pfam" id="PF00378">
    <property type="entry name" value="ECH_1"/>
    <property type="match status" value="1"/>
</dbReference>
<dbReference type="SUPFAM" id="SSF52096">
    <property type="entry name" value="ClpP/crotonase"/>
    <property type="match status" value="1"/>
</dbReference>
<evidence type="ECO:0000313" key="1">
    <source>
        <dbReference type="EMBL" id="RLM98699.1"/>
    </source>
</evidence>
<reference evidence="2" key="1">
    <citation type="journal article" date="2019" name="Nat. Commun.">
        <title>The genome of broomcorn millet.</title>
        <authorList>
            <person name="Zou C."/>
            <person name="Miki D."/>
            <person name="Li D."/>
            <person name="Tang Q."/>
            <person name="Xiao L."/>
            <person name="Rajput S."/>
            <person name="Deng P."/>
            <person name="Jia W."/>
            <person name="Huang R."/>
            <person name="Zhang M."/>
            <person name="Sun Y."/>
            <person name="Hu J."/>
            <person name="Fu X."/>
            <person name="Schnable P.S."/>
            <person name="Li F."/>
            <person name="Zhang H."/>
            <person name="Feng B."/>
            <person name="Zhu X."/>
            <person name="Liu R."/>
            <person name="Schnable J.C."/>
            <person name="Zhu J.-K."/>
            <person name="Zhang H."/>
        </authorList>
    </citation>
    <scope>NUCLEOTIDE SEQUENCE [LARGE SCALE GENOMIC DNA]</scope>
</reference>
<dbReference type="GO" id="GO:0004165">
    <property type="term" value="F:delta(3)-delta(2)-enoyl-CoA isomerase activity"/>
    <property type="evidence" value="ECO:0007669"/>
    <property type="project" value="TreeGrafter"/>
</dbReference>